<comment type="caution">
    <text evidence="5">The sequence shown here is derived from an EMBL/GenBank/DDBJ whole genome shotgun (WGS) entry which is preliminary data.</text>
</comment>
<dbReference type="InterPro" id="IPR015422">
    <property type="entry name" value="PyrdxlP-dep_Trfase_small"/>
</dbReference>
<evidence type="ECO:0000256" key="2">
    <source>
        <dbReference type="ARBA" id="ARBA00006966"/>
    </source>
</evidence>
<dbReference type="SUPFAM" id="SSF53383">
    <property type="entry name" value="PLP-dependent transferases"/>
    <property type="match status" value="1"/>
</dbReference>
<dbReference type="InterPro" id="IPR015424">
    <property type="entry name" value="PyrdxlP-dep_Trfase"/>
</dbReference>
<evidence type="ECO:0000256" key="3">
    <source>
        <dbReference type="ARBA" id="ARBA00022898"/>
    </source>
</evidence>
<evidence type="ECO:0000313" key="5">
    <source>
        <dbReference type="EMBL" id="MBC5684220.1"/>
    </source>
</evidence>
<dbReference type="PANTHER" id="PTHR48097:SF5">
    <property type="entry name" value="LOW SPECIFICITY L-THREONINE ALDOLASE"/>
    <property type="match status" value="1"/>
</dbReference>
<feature type="domain" description="Aromatic amino acid beta-eliminating lyase/threonine aldolase" evidence="4">
    <location>
        <begin position="29"/>
        <end position="292"/>
    </location>
</feature>
<name>A0ABR7GBD5_9FIRM</name>
<organism evidence="5 6">
    <name type="scientific">Ruminococcus hominis</name>
    <dbReference type="NCBI Taxonomy" id="2763065"/>
    <lineage>
        <taxon>Bacteria</taxon>
        <taxon>Bacillati</taxon>
        <taxon>Bacillota</taxon>
        <taxon>Clostridia</taxon>
        <taxon>Eubacteriales</taxon>
        <taxon>Oscillospiraceae</taxon>
        <taxon>Ruminococcus</taxon>
    </lineage>
</organism>
<dbReference type="Proteomes" id="UP000631576">
    <property type="component" value="Unassembled WGS sequence"/>
</dbReference>
<dbReference type="Gene3D" id="3.40.640.10">
    <property type="entry name" value="Type I PLP-dependent aspartate aminotransferase-like (Major domain)"/>
    <property type="match status" value="1"/>
</dbReference>
<dbReference type="InterPro" id="IPR015421">
    <property type="entry name" value="PyrdxlP-dep_Trfase_major"/>
</dbReference>
<sequence>MIRFNNDYNQGAHPAILSALQQTNQTSYAGYGEDEWCEAARKEIRKYLGETDNEIYFMIGGTQVNYTVITAALRPYQSVISADCGHINNHEAGSIEHTGHKVLIVPAENGKLTAKSIADEAAKYYEHGEAEYLTQPKMVFLSSPSEFGTTYKKEELMEIRKVCDKYGMYMYVDGARMGYWLTSDECDVTLADLADLADLFYIGGTKCGALLGEALVIINPKLRDHFKTYMKQSGGVLAKGWLLGLQFYELFKDGLYFEITKKANKFAMMMKAAFEKAGMSFYIESGTNQQFVILTKAQVEKLAEKFVFEFSHDVDENHVCVRFCTSWSTTEEDINILVDELNTMI</sequence>
<comment type="cofactor">
    <cofactor evidence="1">
        <name>pyridoxal 5'-phosphate</name>
        <dbReference type="ChEBI" id="CHEBI:597326"/>
    </cofactor>
</comment>
<protein>
    <submittedName>
        <fullName evidence="5">Aminotransferase class I/II-fold pyridoxal phosphate-dependent enzyme</fullName>
    </submittedName>
</protein>
<dbReference type="PANTHER" id="PTHR48097">
    <property type="entry name" value="L-THREONINE ALDOLASE-RELATED"/>
    <property type="match status" value="1"/>
</dbReference>
<evidence type="ECO:0000256" key="1">
    <source>
        <dbReference type="ARBA" id="ARBA00001933"/>
    </source>
</evidence>
<keyword evidence="5" id="KW-0808">Transferase</keyword>
<reference evidence="5 6" key="1">
    <citation type="submission" date="2020-08" db="EMBL/GenBank/DDBJ databases">
        <title>Genome public.</title>
        <authorList>
            <person name="Liu C."/>
            <person name="Sun Q."/>
        </authorList>
    </citation>
    <scope>NUCLEOTIDE SEQUENCE [LARGE SCALE GENOMIC DNA]</scope>
    <source>
        <strain evidence="5 6">NSJ-13</strain>
    </source>
</reference>
<dbReference type="InterPro" id="IPR001597">
    <property type="entry name" value="ArAA_b-elim_lyase/Thr_aldolase"/>
</dbReference>
<accession>A0ABR7GBD5</accession>
<keyword evidence="6" id="KW-1185">Reference proteome</keyword>
<dbReference type="EMBL" id="JACOPE010000001">
    <property type="protein sequence ID" value="MBC5684220.1"/>
    <property type="molecule type" value="Genomic_DNA"/>
</dbReference>
<keyword evidence="3" id="KW-0663">Pyridoxal phosphate</keyword>
<dbReference type="GO" id="GO:0008483">
    <property type="term" value="F:transaminase activity"/>
    <property type="evidence" value="ECO:0007669"/>
    <property type="project" value="UniProtKB-KW"/>
</dbReference>
<keyword evidence="5" id="KW-0032">Aminotransferase</keyword>
<comment type="similarity">
    <text evidence="2">Belongs to the threonine aldolase family.</text>
</comment>
<evidence type="ECO:0000313" key="6">
    <source>
        <dbReference type="Proteomes" id="UP000631576"/>
    </source>
</evidence>
<proteinExistence type="inferred from homology"/>
<gene>
    <name evidence="5" type="ORF">H8S40_11725</name>
</gene>
<dbReference type="RefSeq" id="WP_186865280.1">
    <property type="nucleotide sequence ID" value="NZ_JACOPE010000001.1"/>
</dbReference>
<dbReference type="Pfam" id="PF01212">
    <property type="entry name" value="Beta_elim_lyase"/>
    <property type="match status" value="1"/>
</dbReference>
<dbReference type="Gene3D" id="3.90.1150.10">
    <property type="entry name" value="Aspartate Aminotransferase, domain 1"/>
    <property type="match status" value="1"/>
</dbReference>
<evidence type="ECO:0000259" key="4">
    <source>
        <dbReference type="Pfam" id="PF01212"/>
    </source>
</evidence>